<dbReference type="RefSeq" id="WP_165915918.1">
    <property type="nucleotide sequence ID" value="NZ_BAAAVY010000010.1"/>
</dbReference>
<evidence type="ECO:0000313" key="1">
    <source>
        <dbReference type="EMBL" id="SUU88100.1"/>
    </source>
</evidence>
<reference evidence="1 2" key="1">
    <citation type="submission" date="2018-06" db="EMBL/GenBank/DDBJ databases">
        <authorList>
            <consortium name="Pathogen Informatics"/>
            <person name="Doyle S."/>
        </authorList>
    </citation>
    <scope>NUCLEOTIDE SEQUENCE [LARGE SCALE GENOMIC DNA]</scope>
    <source>
        <strain evidence="1 2">NCTC10684</strain>
    </source>
</reference>
<sequence>MAFRGEHARQKTERIGVMGQSTVLLGELQAKIDHTLDFSTASFDVPGLPAD</sequence>
<dbReference type="AlphaFoldDB" id="A0A380WGP2"/>
<organism evidence="1 2">
    <name type="scientific">Aminobacter aminovorans</name>
    <name type="common">Chelatobacter heintzii</name>
    <dbReference type="NCBI Taxonomy" id="83263"/>
    <lineage>
        <taxon>Bacteria</taxon>
        <taxon>Pseudomonadati</taxon>
        <taxon>Pseudomonadota</taxon>
        <taxon>Alphaproteobacteria</taxon>
        <taxon>Hyphomicrobiales</taxon>
        <taxon>Phyllobacteriaceae</taxon>
        <taxon>Aminobacter</taxon>
    </lineage>
</organism>
<dbReference type="Proteomes" id="UP000254701">
    <property type="component" value="Unassembled WGS sequence"/>
</dbReference>
<protein>
    <submittedName>
        <fullName evidence="1">Uncharacterized protein</fullName>
    </submittedName>
</protein>
<name>A0A380WGP2_AMIAI</name>
<proteinExistence type="predicted"/>
<accession>A0A380WGP2</accession>
<evidence type="ECO:0000313" key="2">
    <source>
        <dbReference type="Proteomes" id="UP000254701"/>
    </source>
</evidence>
<gene>
    <name evidence="1" type="ORF">NCTC10684_01307</name>
</gene>
<dbReference type="EMBL" id="UFSM01000001">
    <property type="protein sequence ID" value="SUU88100.1"/>
    <property type="molecule type" value="Genomic_DNA"/>
</dbReference>